<organism evidence="9 10">
    <name type="scientific">Prauserella rugosa</name>
    <dbReference type="NCBI Taxonomy" id="43354"/>
    <lineage>
        <taxon>Bacteria</taxon>
        <taxon>Bacillati</taxon>
        <taxon>Actinomycetota</taxon>
        <taxon>Actinomycetes</taxon>
        <taxon>Pseudonocardiales</taxon>
        <taxon>Pseudonocardiaceae</taxon>
        <taxon>Prauserella</taxon>
    </lineage>
</organism>
<dbReference type="PROSITE" id="PS51829">
    <property type="entry name" value="P_HOMO_B"/>
    <property type="match status" value="1"/>
</dbReference>
<reference evidence="9 10" key="1">
    <citation type="submission" date="2019-07" db="EMBL/GenBank/DDBJ databases">
        <title>R&amp;d 2014.</title>
        <authorList>
            <person name="Klenk H.-P."/>
        </authorList>
    </citation>
    <scope>NUCLEOTIDE SEQUENCE [LARGE SCALE GENOMIC DNA]</scope>
    <source>
        <strain evidence="9 10">DSM 43194</strain>
    </source>
</reference>
<dbReference type="CDD" id="cd04077">
    <property type="entry name" value="Peptidases_S8_PCSK9_ProteinaseK_like"/>
    <property type="match status" value="1"/>
</dbReference>
<dbReference type="Pfam" id="PF00082">
    <property type="entry name" value="Peptidase_S8"/>
    <property type="match status" value="1"/>
</dbReference>
<feature type="active site" description="Charge relay system" evidence="5">
    <location>
        <position position="337"/>
    </location>
</feature>
<evidence type="ECO:0000256" key="7">
    <source>
        <dbReference type="SAM" id="SignalP"/>
    </source>
</evidence>
<dbReference type="InterPro" id="IPR023827">
    <property type="entry name" value="Peptidase_S8_Asp-AS"/>
</dbReference>
<dbReference type="FunFam" id="3.40.50.200:FF:000014">
    <property type="entry name" value="Proteinase K"/>
    <property type="match status" value="1"/>
</dbReference>
<dbReference type="Gene3D" id="3.30.70.80">
    <property type="entry name" value="Peptidase S8 propeptide/proteinase inhibitor I9"/>
    <property type="match status" value="1"/>
</dbReference>
<evidence type="ECO:0000256" key="1">
    <source>
        <dbReference type="ARBA" id="ARBA00011073"/>
    </source>
</evidence>
<feature type="signal peptide" evidence="7">
    <location>
        <begin position="1"/>
        <end position="31"/>
    </location>
</feature>
<keyword evidence="3 5" id="KW-0378">Hydrolase</keyword>
<feature type="active site" description="Charge relay system" evidence="5">
    <location>
        <position position="184"/>
    </location>
</feature>
<dbReference type="InterPro" id="IPR010259">
    <property type="entry name" value="S8pro/Inhibitor_I9"/>
</dbReference>
<dbReference type="Gene3D" id="3.40.50.200">
    <property type="entry name" value="Peptidase S8/S53 domain"/>
    <property type="match status" value="1"/>
</dbReference>
<dbReference type="Proteomes" id="UP000317303">
    <property type="component" value="Unassembled WGS sequence"/>
</dbReference>
<sequence>MRSDKRRIGVLAGAGTAAVAVTLSMAGTANAVPQEGTVLGAGSATAVEGKYIVVLKDGVQTTAADLGGEVNHTFSTVLNGYSADMSEALAERVAANPAVDYVEQVQTVHTMADQTDPPSWGLDRIDQAELPLDGTYTYPNEGEGVTAYIIDTGIMTSHQDFGGRATAGFDAVDSGGDAEDCNGHGTHVAGTVGGSEYGVAKSADLVAVRVLNCQGSGTNEQVIAGIDWVTENASGPSVANMSLGGSASAAIDDAVQNSIASGVTYGLAAGNDSGADACNSSPARVPEGLTVGSTTETDARSSFSNIGSCVDIFAPGSDITSAWIDSDTSENTISGTSMATPHVVGAAALYLAANPDATPAQVGDALVAGGSEGVVGNPGSGSPNVLLNVVTDGSAPDPDPEPEPDPGTCEAVTNDEVTAIPDAGSVDSTVTVSGCDAASAEATVEVDITHTYRGDIALDLIAPGGAEFSLKQASFDSGTDITETYTVDLSGVTEVDGEWTLKVTDSFVYDTGTLNSWTLSL</sequence>
<dbReference type="AlphaFoldDB" id="A0A660CHU0"/>
<gene>
    <name evidence="9" type="ORF">JD82_02331</name>
</gene>
<dbReference type="InterPro" id="IPR037045">
    <property type="entry name" value="S8pro/Inhibitor_I9_sf"/>
</dbReference>
<evidence type="ECO:0000256" key="5">
    <source>
        <dbReference type="PROSITE-ProRule" id="PRU01240"/>
    </source>
</evidence>
<dbReference type="InterPro" id="IPR034193">
    <property type="entry name" value="PCSK9_ProteinaseK-like"/>
</dbReference>
<proteinExistence type="inferred from homology"/>
<keyword evidence="4 5" id="KW-0720">Serine protease</keyword>
<dbReference type="InterPro" id="IPR050131">
    <property type="entry name" value="Peptidase_S8_subtilisin-like"/>
</dbReference>
<dbReference type="InterPro" id="IPR015500">
    <property type="entry name" value="Peptidase_S8_subtilisin-rel"/>
</dbReference>
<dbReference type="SUPFAM" id="SSF52743">
    <property type="entry name" value="Subtilisin-like"/>
    <property type="match status" value="1"/>
</dbReference>
<evidence type="ECO:0000259" key="8">
    <source>
        <dbReference type="PROSITE" id="PS51829"/>
    </source>
</evidence>
<dbReference type="Pfam" id="PF01483">
    <property type="entry name" value="P_proprotein"/>
    <property type="match status" value="1"/>
</dbReference>
<dbReference type="EMBL" id="VLJV01000001">
    <property type="protein sequence ID" value="TWH20485.1"/>
    <property type="molecule type" value="Genomic_DNA"/>
</dbReference>
<dbReference type="SUPFAM" id="SSF49785">
    <property type="entry name" value="Galactose-binding domain-like"/>
    <property type="match status" value="1"/>
</dbReference>
<feature type="active site" description="Charge relay system" evidence="5">
    <location>
        <position position="151"/>
    </location>
</feature>
<dbReference type="InterPro" id="IPR022398">
    <property type="entry name" value="Peptidase_S8_His-AS"/>
</dbReference>
<feature type="chain" id="PRO_5024877798" evidence="7">
    <location>
        <begin position="32"/>
        <end position="521"/>
    </location>
</feature>
<dbReference type="PANTHER" id="PTHR43806">
    <property type="entry name" value="PEPTIDASE S8"/>
    <property type="match status" value="1"/>
</dbReference>
<dbReference type="InterPro" id="IPR000209">
    <property type="entry name" value="Peptidase_S8/S53_dom"/>
</dbReference>
<dbReference type="InterPro" id="IPR002884">
    <property type="entry name" value="P_dom"/>
</dbReference>
<dbReference type="InterPro" id="IPR008979">
    <property type="entry name" value="Galactose-bd-like_sf"/>
</dbReference>
<dbReference type="InterPro" id="IPR036852">
    <property type="entry name" value="Peptidase_S8/S53_dom_sf"/>
</dbReference>
<evidence type="ECO:0000256" key="3">
    <source>
        <dbReference type="ARBA" id="ARBA00022801"/>
    </source>
</evidence>
<keyword evidence="10" id="KW-1185">Reference proteome</keyword>
<evidence type="ECO:0000256" key="4">
    <source>
        <dbReference type="ARBA" id="ARBA00022825"/>
    </source>
</evidence>
<accession>A0A660CHU0</accession>
<dbReference type="InterPro" id="IPR023828">
    <property type="entry name" value="Peptidase_S8_Ser-AS"/>
</dbReference>
<comment type="similarity">
    <text evidence="1 5 6">Belongs to the peptidase S8 family.</text>
</comment>
<dbReference type="Pfam" id="PF05922">
    <property type="entry name" value="Inhibitor_I9"/>
    <property type="match status" value="1"/>
</dbReference>
<dbReference type="PANTHER" id="PTHR43806:SF11">
    <property type="entry name" value="CEREVISIN-RELATED"/>
    <property type="match status" value="1"/>
</dbReference>
<dbReference type="PROSITE" id="PS00137">
    <property type="entry name" value="SUBTILASE_HIS"/>
    <property type="match status" value="1"/>
</dbReference>
<keyword evidence="7" id="KW-0732">Signal</keyword>
<dbReference type="Gene3D" id="2.60.120.260">
    <property type="entry name" value="Galactose-binding domain-like"/>
    <property type="match status" value="1"/>
</dbReference>
<dbReference type="SUPFAM" id="SSF54897">
    <property type="entry name" value="Protease propeptides/inhibitors"/>
    <property type="match status" value="1"/>
</dbReference>
<feature type="domain" description="P/Homo B" evidence="8">
    <location>
        <begin position="400"/>
        <end position="521"/>
    </location>
</feature>
<evidence type="ECO:0000313" key="9">
    <source>
        <dbReference type="EMBL" id="TWH20485.1"/>
    </source>
</evidence>
<protein>
    <submittedName>
        <fullName evidence="9">Subtilisin family serine protease</fullName>
    </submittedName>
</protein>
<comment type="caution">
    <text evidence="9">The sequence shown here is derived from an EMBL/GenBank/DDBJ whole genome shotgun (WGS) entry which is preliminary data.</text>
</comment>
<dbReference type="PROSITE" id="PS00136">
    <property type="entry name" value="SUBTILASE_ASP"/>
    <property type="match status" value="1"/>
</dbReference>
<keyword evidence="2 5" id="KW-0645">Protease</keyword>
<evidence type="ECO:0000256" key="2">
    <source>
        <dbReference type="ARBA" id="ARBA00022670"/>
    </source>
</evidence>
<name>A0A660CHU0_9PSEU</name>
<dbReference type="GO" id="GO:0005615">
    <property type="term" value="C:extracellular space"/>
    <property type="evidence" value="ECO:0007669"/>
    <property type="project" value="TreeGrafter"/>
</dbReference>
<evidence type="ECO:0000256" key="6">
    <source>
        <dbReference type="RuleBase" id="RU003355"/>
    </source>
</evidence>
<dbReference type="PROSITE" id="PS51892">
    <property type="entry name" value="SUBTILASE"/>
    <property type="match status" value="1"/>
</dbReference>
<evidence type="ECO:0000313" key="10">
    <source>
        <dbReference type="Proteomes" id="UP000317303"/>
    </source>
</evidence>
<dbReference type="GO" id="GO:0006508">
    <property type="term" value="P:proteolysis"/>
    <property type="evidence" value="ECO:0007669"/>
    <property type="project" value="UniProtKB-KW"/>
</dbReference>
<dbReference type="PROSITE" id="PS00138">
    <property type="entry name" value="SUBTILASE_SER"/>
    <property type="match status" value="1"/>
</dbReference>
<dbReference type="PRINTS" id="PR00723">
    <property type="entry name" value="SUBTILISIN"/>
</dbReference>
<dbReference type="GO" id="GO:0004252">
    <property type="term" value="F:serine-type endopeptidase activity"/>
    <property type="evidence" value="ECO:0007669"/>
    <property type="project" value="UniProtKB-UniRule"/>
</dbReference>